<name>A0A1E3ASK0_9FIRM</name>
<accession>A0A1E3ASK0</accession>
<gene>
    <name evidence="1" type="ORF">BEH84_02229</name>
</gene>
<reference evidence="1 2" key="1">
    <citation type="submission" date="2016-07" db="EMBL/GenBank/DDBJ databases">
        <title>Characterization of isolates of Eisenbergiella tayi derived from blood cultures, using whole genome sequencing.</title>
        <authorList>
            <person name="Burdz T."/>
            <person name="Wiebe D."/>
            <person name="Huynh C."/>
            <person name="Bernard K."/>
        </authorList>
    </citation>
    <scope>NUCLEOTIDE SEQUENCE [LARGE SCALE GENOMIC DNA]</scope>
    <source>
        <strain evidence="1 2">NML 120489</strain>
    </source>
</reference>
<comment type="caution">
    <text evidence="1">The sequence shown here is derived from an EMBL/GenBank/DDBJ whole genome shotgun (WGS) entry which is preliminary data.</text>
</comment>
<proteinExistence type="predicted"/>
<evidence type="ECO:0000313" key="1">
    <source>
        <dbReference type="EMBL" id="ODM11614.1"/>
    </source>
</evidence>
<protein>
    <submittedName>
        <fullName evidence="1">Uncharacterized protein</fullName>
    </submittedName>
</protein>
<dbReference type="Proteomes" id="UP000095003">
    <property type="component" value="Unassembled WGS sequence"/>
</dbReference>
<sequence length="63" mass="7339">MVMRNMRTASSNAGSFRLFCSAYRLYSSRSLYYQFEPVTGIVAGFLSSKSTERKRKSDQRIWD</sequence>
<dbReference type="AlphaFoldDB" id="A0A1E3ASK0"/>
<dbReference type="EMBL" id="MCGI01000002">
    <property type="protein sequence ID" value="ODM11614.1"/>
    <property type="molecule type" value="Genomic_DNA"/>
</dbReference>
<evidence type="ECO:0000313" key="2">
    <source>
        <dbReference type="Proteomes" id="UP000095003"/>
    </source>
</evidence>
<organism evidence="1 2">
    <name type="scientific">Eisenbergiella tayi</name>
    <dbReference type="NCBI Taxonomy" id="1432052"/>
    <lineage>
        <taxon>Bacteria</taxon>
        <taxon>Bacillati</taxon>
        <taxon>Bacillota</taxon>
        <taxon>Clostridia</taxon>
        <taxon>Lachnospirales</taxon>
        <taxon>Lachnospiraceae</taxon>
        <taxon>Eisenbergiella</taxon>
    </lineage>
</organism>